<feature type="compositionally biased region" description="Low complexity" evidence="8">
    <location>
        <begin position="234"/>
        <end position="248"/>
    </location>
</feature>
<dbReference type="GO" id="GO:1903785">
    <property type="term" value="P:L-valine transmembrane transport"/>
    <property type="evidence" value="ECO:0007669"/>
    <property type="project" value="TreeGrafter"/>
</dbReference>
<organism evidence="10 11">
    <name type="scientific">Cellulomonas cellasea</name>
    <dbReference type="NCBI Taxonomy" id="43670"/>
    <lineage>
        <taxon>Bacteria</taxon>
        <taxon>Bacillati</taxon>
        <taxon>Actinomycetota</taxon>
        <taxon>Actinomycetes</taxon>
        <taxon>Micrococcales</taxon>
        <taxon>Cellulomonadaceae</taxon>
        <taxon>Cellulomonas</taxon>
    </lineage>
</organism>
<sequence length="248" mass="24183">MDRSPRAGLLLDALPVAAAIGVFGVIYGASAAPVLGQGATVASSVLLFSGAAQFTMVGLAQAGASPEGVLVAVAALGLRHVPLAAVVLPRLPAGRGRRGLLALVLLDETVGLAVARTRPAAPTMVAVGLGAYAAWVAGTAAGVLGTDLLGAAEVAGVVFVILFVGLSALTCRSRADVRRAAGAAVLTGAATLAAPAAGAFAAVVVAVACSATVRRRREDPDGTRTTAAADRPGTRTAAPAGTGAEVRP</sequence>
<dbReference type="InterPro" id="IPR011606">
    <property type="entry name" value="Brnchd-chn_aa_trnsp_permease"/>
</dbReference>
<evidence type="ECO:0000313" key="10">
    <source>
        <dbReference type="EMBL" id="GEA86790.1"/>
    </source>
</evidence>
<evidence type="ECO:0000256" key="4">
    <source>
        <dbReference type="ARBA" id="ARBA00022475"/>
    </source>
</evidence>
<evidence type="ECO:0000256" key="1">
    <source>
        <dbReference type="ARBA" id="ARBA00004651"/>
    </source>
</evidence>
<accession>A0A4Y3KV11</accession>
<keyword evidence="6 9" id="KW-1133">Transmembrane helix</keyword>
<evidence type="ECO:0000256" key="7">
    <source>
        <dbReference type="ARBA" id="ARBA00023136"/>
    </source>
</evidence>
<dbReference type="PANTHER" id="PTHR34979:SF1">
    <property type="entry name" value="INNER MEMBRANE PROTEIN YGAZ"/>
    <property type="match status" value="1"/>
</dbReference>
<keyword evidence="3" id="KW-0813">Transport</keyword>
<reference evidence="10" key="1">
    <citation type="submission" date="2019-06" db="EMBL/GenBank/DDBJ databases">
        <title>Whole genome shotgun sequence of Cellulomonas cellasea NBRC 3753.</title>
        <authorList>
            <person name="Hosoyama A."/>
            <person name="Uohara A."/>
            <person name="Ohji S."/>
            <person name="Ichikawa N."/>
        </authorList>
    </citation>
    <scope>NUCLEOTIDE SEQUENCE [LARGE SCALE GENOMIC DNA]</scope>
    <source>
        <strain evidence="10">NBRC 3753</strain>
    </source>
</reference>
<evidence type="ECO:0000256" key="9">
    <source>
        <dbReference type="SAM" id="Phobius"/>
    </source>
</evidence>
<evidence type="ECO:0000313" key="11">
    <source>
        <dbReference type="Proteomes" id="UP000317046"/>
    </source>
</evidence>
<gene>
    <name evidence="10" type="ORF">CCE01nite_07390</name>
</gene>
<feature type="transmembrane region" description="Helical" evidence="9">
    <location>
        <begin position="124"/>
        <end position="144"/>
    </location>
</feature>
<feature type="region of interest" description="Disordered" evidence="8">
    <location>
        <begin position="215"/>
        <end position="248"/>
    </location>
</feature>
<keyword evidence="11" id="KW-1185">Reference proteome</keyword>
<evidence type="ECO:0000256" key="3">
    <source>
        <dbReference type="ARBA" id="ARBA00022448"/>
    </source>
</evidence>
<keyword evidence="5 9" id="KW-0812">Transmembrane</keyword>
<dbReference type="Proteomes" id="UP000317046">
    <property type="component" value="Unassembled WGS sequence"/>
</dbReference>
<comment type="similarity">
    <text evidence="2">Belongs to the AzlC family.</text>
</comment>
<dbReference type="GO" id="GO:0005886">
    <property type="term" value="C:plasma membrane"/>
    <property type="evidence" value="ECO:0007669"/>
    <property type="project" value="UniProtKB-SubCell"/>
</dbReference>
<dbReference type="Pfam" id="PF03591">
    <property type="entry name" value="AzlC"/>
    <property type="match status" value="1"/>
</dbReference>
<dbReference type="EMBL" id="BJLR01000009">
    <property type="protein sequence ID" value="GEA86790.1"/>
    <property type="molecule type" value="Genomic_DNA"/>
</dbReference>
<protein>
    <recommendedName>
        <fullName evidence="12">Branched-chain amino acid ABC transporter permease</fullName>
    </recommendedName>
</protein>
<evidence type="ECO:0000256" key="2">
    <source>
        <dbReference type="ARBA" id="ARBA00010735"/>
    </source>
</evidence>
<comment type="caution">
    <text evidence="10">The sequence shown here is derived from an EMBL/GenBank/DDBJ whole genome shotgun (WGS) entry which is preliminary data.</text>
</comment>
<dbReference type="PANTHER" id="PTHR34979">
    <property type="entry name" value="INNER MEMBRANE PROTEIN YGAZ"/>
    <property type="match status" value="1"/>
</dbReference>
<feature type="transmembrane region" description="Helical" evidence="9">
    <location>
        <begin position="7"/>
        <end position="29"/>
    </location>
</feature>
<keyword evidence="4" id="KW-1003">Cell membrane</keyword>
<evidence type="ECO:0000256" key="8">
    <source>
        <dbReference type="SAM" id="MobiDB-lite"/>
    </source>
</evidence>
<evidence type="ECO:0008006" key="12">
    <source>
        <dbReference type="Google" id="ProtNLM"/>
    </source>
</evidence>
<evidence type="ECO:0000256" key="6">
    <source>
        <dbReference type="ARBA" id="ARBA00022989"/>
    </source>
</evidence>
<dbReference type="RefSeq" id="WP_141371994.1">
    <property type="nucleotide sequence ID" value="NZ_BJLR01000009.1"/>
</dbReference>
<feature type="transmembrane region" description="Helical" evidence="9">
    <location>
        <begin position="150"/>
        <end position="171"/>
    </location>
</feature>
<comment type="subcellular location">
    <subcellularLocation>
        <location evidence="1">Cell membrane</location>
        <topology evidence="1">Multi-pass membrane protein</topology>
    </subcellularLocation>
</comment>
<evidence type="ECO:0000256" key="5">
    <source>
        <dbReference type="ARBA" id="ARBA00022692"/>
    </source>
</evidence>
<proteinExistence type="inferred from homology"/>
<name>A0A4Y3KV11_9CELL</name>
<dbReference type="AlphaFoldDB" id="A0A4Y3KV11"/>
<keyword evidence="7 9" id="KW-0472">Membrane</keyword>
<feature type="transmembrane region" description="Helical" evidence="9">
    <location>
        <begin position="183"/>
        <end position="208"/>
    </location>
</feature>